<dbReference type="Proteomes" id="UP001240447">
    <property type="component" value="Unassembled WGS sequence"/>
</dbReference>
<evidence type="ECO:0000313" key="2">
    <source>
        <dbReference type="Proteomes" id="UP001240447"/>
    </source>
</evidence>
<keyword evidence="2" id="KW-1185">Reference proteome</keyword>
<name>A0ABT9NKW4_9ACTN</name>
<gene>
    <name evidence="1" type="ORF">J2S59_000870</name>
</gene>
<dbReference type="EMBL" id="JAUSQM010000001">
    <property type="protein sequence ID" value="MDP9821061.1"/>
    <property type="molecule type" value="Genomic_DNA"/>
</dbReference>
<comment type="caution">
    <text evidence="1">The sequence shown here is derived from an EMBL/GenBank/DDBJ whole genome shotgun (WGS) entry which is preliminary data.</text>
</comment>
<proteinExistence type="predicted"/>
<accession>A0ABT9NKW4</accession>
<sequence length="61" mass="7243">MNPVDRFHISFRLGQPVPCRDAECPERLHSADPQELRLAYEEKMKDRLLPSPWTKSKRPRL</sequence>
<evidence type="ECO:0000313" key="1">
    <source>
        <dbReference type="EMBL" id="MDP9821061.1"/>
    </source>
</evidence>
<organism evidence="1 2">
    <name type="scientific">Nocardioides massiliensis</name>
    <dbReference type="NCBI Taxonomy" id="1325935"/>
    <lineage>
        <taxon>Bacteria</taxon>
        <taxon>Bacillati</taxon>
        <taxon>Actinomycetota</taxon>
        <taxon>Actinomycetes</taxon>
        <taxon>Propionibacteriales</taxon>
        <taxon>Nocardioidaceae</taxon>
        <taxon>Nocardioides</taxon>
    </lineage>
</organism>
<protein>
    <submittedName>
        <fullName evidence="1">Uncharacterized protein</fullName>
    </submittedName>
</protein>
<reference evidence="1 2" key="1">
    <citation type="submission" date="2023-07" db="EMBL/GenBank/DDBJ databases">
        <title>Sequencing the genomes of 1000 actinobacteria strains.</title>
        <authorList>
            <person name="Klenk H.-P."/>
        </authorList>
    </citation>
    <scope>NUCLEOTIDE SEQUENCE [LARGE SCALE GENOMIC DNA]</scope>
    <source>
        <strain evidence="1 2">GD13</strain>
    </source>
</reference>
<dbReference type="RefSeq" id="WP_068117332.1">
    <property type="nucleotide sequence ID" value="NZ_CCXJ01000082.1"/>
</dbReference>